<protein>
    <submittedName>
        <fullName evidence="3">NADP-dependent oxidoreductase</fullName>
    </submittedName>
</protein>
<evidence type="ECO:0000313" key="4">
    <source>
        <dbReference type="Proteomes" id="UP000582981"/>
    </source>
</evidence>
<evidence type="ECO:0000259" key="2">
    <source>
        <dbReference type="SMART" id="SM00829"/>
    </source>
</evidence>
<dbReference type="InterPro" id="IPR011032">
    <property type="entry name" value="GroES-like_sf"/>
</dbReference>
<dbReference type="InterPro" id="IPR013149">
    <property type="entry name" value="ADH-like_C"/>
</dbReference>
<proteinExistence type="predicted"/>
<organism evidence="3 4">
    <name type="scientific">Pseudomonas gingeri</name>
    <dbReference type="NCBI Taxonomy" id="117681"/>
    <lineage>
        <taxon>Bacteria</taxon>
        <taxon>Pseudomonadati</taxon>
        <taxon>Pseudomonadota</taxon>
        <taxon>Gammaproteobacteria</taxon>
        <taxon>Pseudomonadales</taxon>
        <taxon>Pseudomonadaceae</taxon>
        <taxon>Pseudomonas</taxon>
    </lineage>
</organism>
<sequence>MFSLPLTSREIKLVRRPDHTPGPEHFEIVESPMPHPAAHEVLVRNRWFRISISARLMMSIGAQDIKGIPFAPINPGDTLADGAIGEVVSAPPESGLQPGDLVSHHCGWREYAAVALDQCVPLRSGPVDPVAHLGHGWTAYAALTRGVEVRQGDTVFVSSGAGAIGSMAGQIARRLGAGRVIGSTSSHDKAAWMKSELGYDEVIVTGSTPMVELLAAAAPEGIDVYVDIVGGEQLRAAVEVARQGARFVLLGALSAELAAKGATTVAPVELDSFQLILKGMTLRGYSADNDPDAFNEWIERLAVWQRDGGLHLLSSKFSGIESAPQALHDACIGRLKGLVYVEL</sequence>
<dbReference type="SUPFAM" id="SSF51735">
    <property type="entry name" value="NAD(P)-binding Rossmann-fold domains"/>
    <property type="match status" value="1"/>
</dbReference>
<dbReference type="InterPro" id="IPR041694">
    <property type="entry name" value="ADH_N_2"/>
</dbReference>
<dbReference type="SUPFAM" id="SSF50129">
    <property type="entry name" value="GroES-like"/>
    <property type="match status" value="1"/>
</dbReference>
<accession>A0A7Y7WEC9</accession>
<keyword evidence="1" id="KW-0560">Oxidoreductase</keyword>
<dbReference type="AlphaFoldDB" id="A0A7Y7WEC9"/>
<name>A0A7Y7WEC9_9PSED</name>
<dbReference type="RefSeq" id="WP_177144407.1">
    <property type="nucleotide sequence ID" value="NZ_JACAPU010000015.1"/>
</dbReference>
<evidence type="ECO:0000313" key="3">
    <source>
        <dbReference type="EMBL" id="NWB47812.1"/>
    </source>
</evidence>
<dbReference type="Pfam" id="PF16884">
    <property type="entry name" value="ADH_N_2"/>
    <property type="match status" value="1"/>
</dbReference>
<dbReference type="Pfam" id="PF00107">
    <property type="entry name" value="ADH_zinc_N"/>
    <property type="match status" value="1"/>
</dbReference>
<dbReference type="Proteomes" id="UP000582981">
    <property type="component" value="Unassembled WGS sequence"/>
</dbReference>
<evidence type="ECO:0000256" key="1">
    <source>
        <dbReference type="ARBA" id="ARBA00023002"/>
    </source>
</evidence>
<dbReference type="Gene3D" id="3.40.50.720">
    <property type="entry name" value="NAD(P)-binding Rossmann-like Domain"/>
    <property type="match status" value="1"/>
</dbReference>
<comment type="caution">
    <text evidence="3">The sequence shown here is derived from an EMBL/GenBank/DDBJ whole genome shotgun (WGS) entry which is preliminary data.</text>
</comment>
<dbReference type="PANTHER" id="PTHR43205:SF7">
    <property type="entry name" value="PROSTAGLANDIN REDUCTASE 1"/>
    <property type="match status" value="1"/>
</dbReference>
<dbReference type="SMART" id="SM00829">
    <property type="entry name" value="PKS_ER"/>
    <property type="match status" value="1"/>
</dbReference>
<reference evidence="3 4" key="1">
    <citation type="submission" date="2020-04" db="EMBL/GenBank/DDBJ databases">
        <title>Molecular characterization of pseudomonads from Agaricus bisporus reveal novel blotch 2 pathogens in Western Europe.</title>
        <authorList>
            <person name="Taparia T."/>
            <person name="Krijger M."/>
            <person name="Haynes E."/>
            <person name="Elpinstone J.G."/>
            <person name="Noble R."/>
            <person name="Van Der Wolf J."/>
        </authorList>
    </citation>
    <scope>NUCLEOTIDE SEQUENCE [LARGE SCALE GENOMIC DNA]</scope>
    <source>
        <strain evidence="3 4">F1001</strain>
    </source>
</reference>
<dbReference type="Gene3D" id="3.90.180.10">
    <property type="entry name" value="Medium-chain alcohol dehydrogenases, catalytic domain"/>
    <property type="match status" value="1"/>
</dbReference>
<dbReference type="InterPro" id="IPR045010">
    <property type="entry name" value="MDR_fam"/>
</dbReference>
<feature type="domain" description="Enoyl reductase (ER)" evidence="2">
    <location>
        <begin position="22"/>
        <end position="339"/>
    </location>
</feature>
<gene>
    <name evidence="3" type="ORF">HX829_15080</name>
</gene>
<dbReference type="PANTHER" id="PTHR43205">
    <property type="entry name" value="PROSTAGLANDIN REDUCTASE"/>
    <property type="match status" value="1"/>
</dbReference>
<dbReference type="CDD" id="cd05288">
    <property type="entry name" value="PGDH"/>
    <property type="match status" value="1"/>
</dbReference>
<dbReference type="EMBL" id="JACAPU010000015">
    <property type="protein sequence ID" value="NWB47812.1"/>
    <property type="molecule type" value="Genomic_DNA"/>
</dbReference>
<dbReference type="InterPro" id="IPR020843">
    <property type="entry name" value="ER"/>
</dbReference>
<dbReference type="InterPro" id="IPR036291">
    <property type="entry name" value="NAD(P)-bd_dom_sf"/>
</dbReference>
<dbReference type="GO" id="GO:0016628">
    <property type="term" value="F:oxidoreductase activity, acting on the CH-CH group of donors, NAD or NADP as acceptor"/>
    <property type="evidence" value="ECO:0007669"/>
    <property type="project" value="InterPro"/>
</dbReference>